<evidence type="ECO:0000313" key="3">
    <source>
        <dbReference type="EMBL" id="CAL4980083.1"/>
    </source>
</evidence>
<feature type="transmembrane region" description="Helical" evidence="1">
    <location>
        <begin position="178"/>
        <end position="197"/>
    </location>
</feature>
<keyword evidence="1" id="KW-0812">Transmembrane</keyword>
<sequence length="768" mass="86332">MDENYYCTSNVSVSIRNVLDGIRPLMQKGNGLLLLNAILMCVVVGIGTYASRYCRHPLIGILFLGATTLFLPIISSVAASVTSTELLMRTTFGSHDSPVYCTQYGHLFLIFVWAGIVVVIGVNASVVVAGDAREGRNIAPPIALTGTAVWTTYLTISTLADLYRDKTSNIRFIEQCNVANVTVFGQLFLIMYAKLLLKYSAFYKAQRSFAHGRSPRLVAGYMAQLNQLGESNDSPTDEQRDDERVVLLPPPLLVMGEDNEEVGKKPHGYRFKCFPVQGDRLVTMDRVWQLLDMDNMLQRSAGQPKYLCFSFALFKLLRCRFAKYTISGPSLMKVQKFFRDSLIQGAGAGYERVFEVVAEELSFIHDYYYSSLPIYYSHHRLVIFSIILSFYSIGYCLYLMIIYTVLVAKGFHHSQIYCSDNCINDRFEYDFVGRYSDVVPIYLVAGLLVLAETREILFYICSNWTKVSLIYHYVNQPSWQRSPLVQKCASVVFKYCSSKLVNNCYDKMKQCSILDIRRREIPLLPSCLQHLHVREKVRVPCAVKAAIFEAVNRKCLVREQEGSLMHVRPPSSPISGYSSAKVIDDGKCPAYTILAWHIATTIFEILHRQPLDPECQHKITATHLSRYCAYLVACCPELLPDDDEWCKDLYDSTKKDAARVLSVTQGASCPELIELLSAQSNHELLKDGASLGKQLLDSDIGWEPLAHFWSEMILYVAPSENLEAHAEAIARGGELITLLWALLSHAGIVGRLELDDNGAATTSDDGRV</sequence>
<keyword evidence="1" id="KW-1133">Transmembrane helix</keyword>
<reference evidence="3 4" key="2">
    <citation type="submission" date="2024-10" db="EMBL/GenBank/DDBJ databases">
        <authorList>
            <person name="Ryan C."/>
        </authorList>
    </citation>
    <scope>NUCLEOTIDE SEQUENCE [LARGE SCALE GENOMIC DNA]</scope>
</reference>
<dbReference type="Proteomes" id="UP001497457">
    <property type="component" value="Chromosome 21rd"/>
</dbReference>
<accession>A0ABC9AM10</accession>
<evidence type="ECO:0000256" key="1">
    <source>
        <dbReference type="SAM" id="Phobius"/>
    </source>
</evidence>
<dbReference type="Pfam" id="PF04578">
    <property type="entry name" value="DUF594"/>
    <property type="match status" value="1"/>
</dbReference>
<feature type="transmembrane region" description="Helical" evidence="1">
    <location>
        <begin position="32"/>
        <end position="51"/>
    </location>
</feature>
<reference evidence="4" key="1">
    <citation type="submission" date="2024-06" db="EMBL/GenBank/DDBJ databases">
        <authorList>
            <person name="Ryan C."/>
        </authorList>
    </citation>
    <scope>NUCLEOTIDE SEQUENCE [LARGE SCALE GENOMIC DNA]</scope>
</reference>
<feature type="domain" description="DUF4220" evidence="2">
    <location>
        <begin position="176"/>
        <end position="515"/>
    </location>
</feature>
<dbReference type="InterPro" id="IPR007658">
    <property type="entry name" value="DUF594"/>
</dbReference>
<feature type="transmembrane region" description="Helical" evidence="1">
    <location>
        <begin position="381"/>
        <end position="406"/>
    </location>
</feature>
<dbReference type="Pfam" id="PF13968">
    <property type="entry name" value="DUF4220"/>
    <property type="match status" value="1"/>
</dbReference>
<dbReference type="AlphaFoldDB" id="A0ABC9AM10"/>
<dbReference type="InterPro" id="IPR025315">
    <property type="entry name" value="DUF4220"/>
</dbReference>
<keyword evidence="4" id="KW-1185">Reference proteome</keyword>
<protein>
    <recommendedName>
        <fullName evidence="2">DUF4220 domain-containing protein</fullName>
    </recommendedName>
</protein>
<dbReference type="PANTHER" id="PTHR31325">
    <property type="entry name" value="OS01G0798800 PROTEIN-RELATED"/>
    <property type="match status" value="1"/>
</dbReference>
<organism evidence="3 4">
    <name type="scientific">Urochloa decumbens</name>
    <dbReference type="NCBI Taxonomy" id="240449"/>
    <lineage>
        <taxon>Eukaryota</taxon>
        <taxon>Viridiplantae</taxon>
        <taxon>Streptophyta</taxon>
        <taxon>Embryophyta</taxon>
        <taxon>Tracheophyta</taxon>
        <taxon>Spermatophyta</taxon>
        <taxon>Magnoliopsida</taxon>
        <taxon>Liliopsida</taxon>
        <taxon>Poales</taxon>
        <taxon>Poaceae</taxon>
        <taxon>PACMAD clade</taxon>
        <taxon>Panicoideae</taxon>
        <taxon>Panicodae</taxon>
        <taxon>Paniceae</taxon>
        <taxon>Melinidinae</taxon>
        <taxon>Urochloa</taxon>
    </lineage>
</organism>
<feature type="transmembrane region" description="Helical" evidence="1">
    <location>
        <begin position="142"/>
        <end position="163"/>
    </location>
</feature>
<feature type="transmembrane region" description="Helical" evidence="1">
    <location>
        <begin position="104"/>
        <end position="130"/>
    </location>
</feature>
<name>A0ABC9AM10_9POAL</name>
<keyword evidence="1" id="KW-0472">Membrane</keyword>
<dbReference type="EMBL" id="OZ075131">
    <property type="protein sequence ID" value="CAL4980083.1"/>
    <property type="molecule type" value="Genomic_DNA"/>
</dbReference>
<feature type="transmembrane region" description="Helical" evidence="1">
    <location>
        <begin position="58"/>
        <end position="84"/>
    </location>
</feature>
<gene>
    <name evidence="3" type="ORF">URODEC1_LOCUS55499</name>
</gene>
<proteinExistence type="predicted"/>
<evidence type="ECO:0000259" key="2">
    <source>
        <dbReference type="Pfam" id="PF13968"/>
    </source>
</evidence>
<evidence type="ECO:0000313" key="4">
    <source>
        <dbReference type="Proteomes" id="UP001497457"/>
    </source>
</evidence>